<comment type="subcellular location">
    <subcellularLocation>
        <location evidence="1">Secreted</location>
    </subcellularLocation>
</comment>
<dbReference type="Gene3D" id="2.10.60.10">
    <property type="entry name" value="CD59"/>
    <property type="match status" value="3"/>
</dbReference>
<dbReference type="InterPro" id="IPR018363">
    <property type="entry name" value="CD59_antigen_CS"/>
</dbReference>
<dbReference type="SUPFAM" id="SSF57302">
    <property type="entry name" value="Snake toxin-like"/>
    <property type="match status" value="3"/>
</dbReference>
<evidence type="ECO:0000259" key="5">
    <source>
        <dbReference type="Pfam" id="PF00021"/>
    </source>
</evidence>
<dbReference type="PANTHER" id="PTHR20914">
    <property type="entry name" value="LY6/PLAUR DOMAIN-CONTAINING PROTEIN 8"/>
    <property type="match status" value="1"/>
</dbReference>
<feature type="domain" description="UPAR/Ly6" evidence="5">
    <location>
        <begin position="16"/>
        <end position="98"/>
    </location>
</feature>
<dbReference type="Proteomes" id="UP001066276">
    <property type="component" value="Chromosome 7"/>
</dbReference>
<reference evidence="6" key="1">
    <citation type="journal article" date="2022" name="bioRxiv">
        <title>Sequencing and chromosome-scale assembly of the giantPleurodeles waltlgenome.</title>
        <authorList>
            <person name="Brown T."/>
            <person name="Elewa A."/>
            <person name="Iarovenko S."/>
            <person name="Subramanian E."/>
            <person name="Araus A.J."/>
            <person name="Petzold A."/>
            <person name="Susuki M."/>
            <person name="Suzuki K.-i.T."/>
            <person name="Hayashi T."/>
            <person name="Toyoda A."/>
            <person name="Oliveira C."/>
            <person name="Osipova E."/>
            <person name="Leigh N.D."/>
            <person name="Simon A."/>
            <person name="Yun M.H."/>
        </authorList>
    </citation>
    <scope>NUCLEOTIDE SEQUENCE</scope>
    <source>
        <strain evidence="6">20211129_DDA</strain>
        <tissue evidence="6">Liver</tissue>
    </source>
</reference>
<organism evidence="6 7">
    <name type="scientific">Pleurodeles waltl</name>
    <name type="common">Iberian ribbed newt</name>
    <dbReference type="NCBI Taxonomy" id="8319"/>
    <lineage>
        <taxon>Eukaryota</taxon>
        <taxon>Metazoa</taxon>
        <taxon>Chordata</taxon>
        <taxon>Craniata</taxon>
        <taxon>Vertebrata</taxon>
        <taxon>Euteleostomi</taxon>
        <taxon>Amphibia</taxon>
        <taxon>Batrachia</taxon>
        <taxon>Caudata</taxon>
        <taxon>Salamandroidea</taxon>
        <taxon>Salamandridae</taxon>
        <taxon>Pleurodelinae</taxon>
        <taxon>Pleurodeles</taxon>
    </lineage>
</organism>
<dbReference type="Pfam" id="PF00021">
    <property type="entry name" value="UPAR_LY6"/>
    <property type="match status" value="3"/>
</dbReference>
<dbReference type="InterPro" id="IPR050918">
    <property type="entry name" value="CNF-like_PLA2_Inhibitor"/>
</dbReference>
<evidence type="ECO:0000256" key="2">
    <source>
        <dbReference type="ARBA" id="ARBA00022525"/>
    </source>
</evidence>
<feature type="signal peptide" evidence="4">
    <location>
        <begin position="1"/>
        <end position="17"/>
    </location>
</feature>
<feature type="domain" description="UPAR/Ly6" evidence="5">
    <location>
        <begin position="111"/>
        <end position="193"/>
    </location>
</feature>
<proteinExistence type="predicted"/>
<dbReference type="InterPro" id="IPR045860">
    <property type="entry name" value="Snake_toxin-like_sf"/>
</dbReference>
<accession>A0AAV7PX70</accession>
<dbReference type="PANTHER" id="PTHR20914:SF9">
    <property type="entry name" value="COILED, ISOFORM A"/>
    <property type="match status" value="1"/>
</dbReference>
<feature type="chain" id="PRO_5043653149" description="UPAR/Ly6 domain-containing protein" evidence="4">
    <location>
        <begin position="18"/>
        <end position="318"/>
    </location>
</feature>
<sequence length="318" mass="34485">MCHLLLLLSASWTTVNSLECYGCEGDGECSQSPISCHGPDAYCQTSVLTASVFFLNALNIKKTCAYGERPDKVTQLNAKQKVRLSLQEKYCNTNFCNNETNFELAPAEPNNLHCYGALCQGQHCASFTAMDNLMCRGNQTKCVELAISGKMGLTSDVSMKGCAEVPECEEDMGFRSTHSSFHLQCCDSDFCNGGTVPNEDDLMPNGVVCYSCNEGDEKIGCPLEKATMVNCTGSMTSCLEASGVTRESDVVSSRVIRGAVNSDLIYRDNRNNTTGLTMALTTTMKGETGNNVDTTNGHPGRIVNTYIFSAVFIMGLMY</sequence>
<evidence type="ECO:0000256" key="3">
    <source>
        <dbReference type="ARBA" id="ARBA00022729"/>
    </source>
</evidence>
<evidence type="ECO:0000313" key="7">
    <source>
        <dbReference type="Proteomes" id="UP001066276"/>
    </source>
</evidence>
<name>A0AAV7PX70_PLEWA</name>
<gene>
    <name evidence="6" type="ORF">NDU88_010995</name>
</gene>
<protein>
    <recommendedName>
        <fullName evidence="5">UPAR/Ly6 domain-containing protein</fullName>
    </recommendedName>
</protein>
<dbReference type="EMBL" id="JANPWB010000011">
    <property type="protein sequence ID" value="KAJ1132691.1"/>
    <property type="molecule type" value="Genomic_DNA"/>
</dbReference>
<keyword evidence="3 4" id="KW-0732">Signal</keyword>
<comment type="caution">
    <text evidence="6">The sequence shown here is derived from an EMBL/GenBank/DDBJ whole genome shotgun (WGS) entry which is preliminary data.</text>
</comment>
<evidence type="ECO:0000256" key="4">
    <source>
        <dbReference type="SAM" id="SignalP"/>
    </source>
</evidence>
<evidence type="ECO:0000256" key="1">
    <source>
        <dbReference type="ARBA" id="ARBA00004613"/>
    </source>
</evidence>
<feature type="domain" description="UPAR/Ly6" evidence="5">
    <location>
        <begin position="206"/>
        <end position="248"/>
    </location>
</feature>
<dbReference type="AlphaFoldDB" id="A0AAV7PX70"/>
<dbReference type="InterPro" id="IPR016054">
    <property type="entry name" value="LY6_UPA_recep-like"/>
</dbReference>
<evidence type="ECO:0000313" key="6">
    <source>
        <dbReference type="EMBL" id="KAJ1132691.1"/>
    </source>
</evidence>
<dbReference type="PROSITE" id="PS00983">
    <property type="entry name" value="LY6_UPAR"/>
    <property type="match status" value="1"/>
</dbReference>
<dbReference type="GO" id="GO:0005576">
    <property type="term" value="C:extracellular region"/>
    <property type="evidence" value="ECO:0007669"/>
    <property type="project" value="UniProtKB-SubCell"/>
</dbReference>
<keyword evidence="2" id="KW-0964">Secreted</keyword>
<keyword evidence="7" id="KW-1185">Reference proteome</keyword>